<accession>A0A3S1DC48</accession>
<proteinExistence type="predicted"/>
<name>A0A3S1DC48_9CYAN</name>
<comment type="caution">
    <text evidence="1">The sequence shown here is derived from an EMBL/GenBank/DDBJ whole genome shotgun (WGS) entry which is preliminary data.</text>
</comment>
<keyword evidence="2" id="KW-1185">Reference proteome</keyword>
<protein>
    <recommendedName>
        <fullName evidence="3">WYL domain-containing protein</fullName>
    </recommendedName>
</protein>
<gene>
    <name evidence="1" type="ORF">DSM106972_024770</name>
</gene>
<dbReference type="EMBL" id="RSCL01000005">
    <property type="protein sequence ID" value="RUT07216.1"/>
    <property type="molecule type" value="Genomic_DNA"/>
</dbReference>
<dbReference type="Proteomes" id="UP000271624">
    <property type="component" value="Unassembled WGS sequence"/>
</dbReference>
<evidence type="ECO:0008006" key="3">
    <source>
        <dbReference type="Google" id="ProtNLM"/>
    </source>
</evidence>
<reference evidence="1" key="1">
    <citation type="submission" date="2018-12" db="EMBL/GenBank/DDBJ databases">
        <authorList>
            <person name="Will S."/>
            <person name="Neumann-Schaal M."/>
            <person name="Henke P."/>
        </authorList>
    </citation>
    <scope>NUCLEOTIDE SEQUENCE</scope>
    <source>
        <strain evidence="1">PCC 7102</strain>
    </source>
</reference>
<dbReference type="OrthoDB" id="506637at2"/>
<dbReference type="RefSeq" id="WP_127081045.1">
    <property type="nucleotide sequence ID" value="NZ_RSCL01000005.1"/>
</dbReference>
<evidence type="ECO:0000313" key="1">
    <source>
        <dbReference type="EMBL" id="RUT07216.1"/>
    </source>
</evidence>
<reference evidence="1" key="2">
    <citation type="journal article" date="2019" name="Genome Biol. Evol.">
        <title>Day and night: Metabolic profiles and evolutionary relationships of six axenic non-marine cyanobacteria.</title>
        <authorList>
            <person name="Will S.E."/>
            <person name="Henke P."/>
            <person name="Boedeker C."/>
            <person name="Huang S."/>
            <person name="Brinkmann H."/>
            <person name="Rohde M."/>
            <person name="Jarek M."/>
            <person name="Friedl T."/>
            <person name="Seufert S."/>
            <person name="Schumacher M."/>
            <person name="Overmann J."/>
            <person name="Neumann-Schaal M."/>
            <person name="Petersen J."/>
        </authorList>
    </citation>
    <scope>NUCLEOTIDE SEQUENCE [LARGE SCALE GENOMIC DNA]</scope>
    <source>
        <strain evidence="1">PCC 7102</strain>
    </source>
</reference>
<sequence>MSRKGQSITLSISERDKAELENLALEFGMTWGERPNVSRLVEAIARRQLLLGNNNDWSESRIRALDRAMRALTDIGQNEQAQEVAKLLLERSELSTPLRNDIKAILGNPLPEWRLAVDRYIKQKQPFQISYQDAAQRVWNFTVRHARVTPHEKRQYLDCWCEETEGNQDIEELRHNWCLRLDRIQDAAVMSVSGEWHPSLAEIEVEMHLFGGLAFAYQAKPEDKINQWLQDKPRVRQVVRQVSFTFWFIREVMQYTPDCVIMAPENVRALVREKITSLYQHYNLDNTETNEI</sequence>
<evidence type="ECO:0000313" key="2">
    <source>
        <dbReference type="Proteomes" id="UP000271624"/>
    </source>
</evidence>
<organism evidence="1 2">
    <name type="scientific">Dulcicalothrix desertica PCC 7102</name>
    <dbReference type="NCBI Taxonomy" id="232991"/>
    <lineage>
        <taxon>Bacteria</taxon>
        <taxon>Bacillati</taxon>
        <taxon>Cyanobacteriota</taxon>
        <taxon>Cyanophyceae</taxon>
        <taxon>Nostocales</taxon>
        <taxon>Calotrichaceae</taxon>
        <taxon>Dulcicalothrix</taxon>
    </lineage>
</organism>
<dbReference type="AlphaFoldDB" id="A0A3S1DC48"/>